<evidence type="ECO:0000256" key="2">
    <source>
        <dbReference type="ARBA" id="ARBA00022481"/>
    </source>
</evidence>
<reference evidence="5 6" key="1">
    <citation type="submission" date="2021-03" db="EMBL/GenBank/DDBJ databases">
        <title>Whole genome sequence of Metabacillus bambusae BG109.</title>
        <authorList>
            <person name="Jeong J.W."/>
        </authorList>
    </citation>
    <scope>NUCLEOTIDE SEQUENCE [LARGE SCALE GENOMIC DNA]</scope>
    <source>
        <strain evidence="5 6">BG109</strain>
    </source>
</reference>
<evidence type="ECO:0000256" key="3">
    <source>
        <dbReference type="ARBA" id="ARBA00023287"/>
    </source>
</evidence>
<dbReference type="InterPro" id="IPR000983">
    <property type="entry name" value="Bac_GSPG_pilin"/>
</dbReference>
<dbReference type="EMBL" id="JAGDEL010000026">
    <property type="protein sequence ID" value="MBO1514758.1"/>
    <property type="molecule type" value="Genomic_DNA"/>
</dbReference>
<keyword evidence="4" id="KW-1133">Transmembrane helix</keyword>
<dbReference type="PROSITE" id="PS00409">
    <property type="entry name" value="PROKAR_NTER_METHYL"/>
    <property type="match status" value="1"/>
</dbReference>
<evidence type="ECO:0000256" key="4">
    <source>
        <dbReference type="SAM" id="Phobius"/>
    </source>
</evidence>
<accession>A0ABS3N972</accession>
<evidence type="ECO:0000256" key="1">
    <source>
        <dbReference type="ARBA" id="ARBA00004241"/>
    </source>
</evidence>
<organism evidence="5 6">
    <name type="scientific">Metabacillus bambusae</name>
    <dbReference type="NCBI Taxonomy" id="2795218"/>
    <lineage>
        <taxon>Bacteria</taxon>
        <taxon>Bacillati</taxon>
        <taxon>Bacillota</taxon>
        <taxon>Bacilli</taxon>
        <taxon>Bacillales</taxon>
        <taxon>Bacillaceae</taxon>
        <taxon>Metabacillus</taxon>
    </lineage>
</organism>
<dbReference type="PRINTS" id="PR00813">
    <property type="entry name" value="BCTERIALGSPG"/>
</dbReference>
<sequence length="127" mass="13839">MLKKMLKNQRGLTLIELLAVIVILGIIAAIAVPSIGNIIENSRDKATVSEAIQIIDAAKIARAENPENNTYDETSLAPYLDKVKEGEYDVVYNEGFTISNHEACSIVGDAQTDSISEEELIDFIDGN</sequence>
<dbReference type="NCBIfam" id="TIGR02532">
    <property type="entry name" value="IV_pilin_GFxxxE"/>
    <property type="match status" value="1"/>
</dbReference>
<dbReference type="PANTHER" id="PTHR30093">
    <property type="entry name" value="GENERAL SECRETION PATHWAY PROTEIN G"/>
    <property type="match status" value="1"/>
</dbReference>
<dbReference type="SUPFAM" id="SSF54523">
    <property type="entry name" value="Pili subunits"/>
    <property type="match status" value="1"/>
</dbReference>
<dbReference type="RefSeq" id="WP_207981668.1">
    <property type="nucleotide sequence ID" value="NZ_JAGDEL010000026.1"/>
</dbReference>
<keyword evidence="2" id="KW-0488">Methylation</keyword>
<keyword evidence="3" id="KW-0178">Competence</keyword>
<evidence type="ECO:0000313" key="5">
    <source>
        <dbReference type="EMBL" id="MBO1514758.1"/>
    </source>
</evidence>
<evidence type="ECO:0000313" key="6">
    <source>
        <dbReference type="Proteomes" id="UP000663981"/>
    </source>
</evidence>
<proteinExistence type="predicted"/>
<dbReference type="InterPro" id="IPR045584">
    <property type="entry name" value="Pilin-like"/>
</dbReference>
<dbReference type="Pfam" id="PF07963">
    <property type="entry name" value="N_methyl"/>
    <property type="match status" value="1"/>
</dbReference>
<feature type="transmembrane region" description="Helical" evidence="4">
    <location>
        <begin position="12"/>
        <end position="32"/>
    </location>
</feature>
<keyword evidence="4" id="KW-0812">Transmembrane</keyword>
<dbReference type="Gene3D" id="3.30.700.10">
    <property type="entry name" value="Glycoprotein, Type 4 Pilin"/>
    <property type="match status" value="1"/>
</dbReference>
<dbReference type="InterPro" id="IPR012902">
    <property type="entry name" value="N_methyl_site"/>
</dbReference>
<keyword evidence="6" id="KW-1185">Reference proteome</keyword>
<gene>
    <name evidence="5" type="ORF">I7822_24295</name>
</gene>
<protein>
    <submittedName>
        <fullName evidence="5">Type II secretion system protein</fullName>
    </submittedName>
</protein>
<name>A0ABS3N972_9BACI</name>
<dbReference type="Proteomes" id="UP000663981">
    <property type="component" value="Unassembled WGS sequence"/>
</dbReference>
<comment type="caution">
    <text evidence="5">The sequence shown here is derived from an EMBL/GenBank/DDBJ whole genome shotgun (WGS) entry which is preliminary data.</text>
</comment>
<comment type="subcellular location">
    <subcellularLocation>
        <location evidence="1">Cell surface</location>
    </subcellularLocation>
</comment>
<keyword evidence="4" id="KW-0472">Membrane</keyword>